<name>A0A425CP70_9STRA</name>
<accession>A0A425CP70</accession>
<organism evidence="1 2">
    <name type="scientific">Peronospora effusa</name>
    <dbReference type="NCBI Taxonomy" id="542832"/>
    <lineage>
        <taxon>Eukaryota</taxon>
        <taxon>Sar</taxon>
        <taxon>Stramenopiles</taxon>
        <taxon>Oomycota</taxon>
        <taxon>Peronosporomycetes</taxon>
        <taxon>Peronosporales</taxon>
        <taxon>Peronosporaceae</taxon>
        <taxon>Peronospora</taxon>
    </lineage>
</organism>
<comment type="caution">
    <text evidence="1">The sequence shown here is derived from an EMBL/GenBank/DDBJ whole genome shotgun (WGS) entry which is preliminary data.</text>
</comment>
<sequence length="69" mass="7561">MDDASSTICNDAINASSSRASEVLAFFCSHQANDYWKLTESKWLVAQDVSDLQDGVGFVVVLFCLNNNV</sequence>
<proteinExistence type="predicted"/>
<dbReference type="EMBL" id="QKXF01000020">
    <property type="protein sequence ID" value="RQM18774.1"/>
    <property type="molecule type" value="Genomic_DNA"/>
</dbReference>
<reference evidence="1 2" key="1">
    <citation type="submission" date="2018-06" db="EMBL/GenBank/DDBJ databases">
        <title>Comparative genomics of downy mildews reveals potential adaptations to biotrophy.</title>
        <authorList>
            <person name="Fletcher K."/>
            <person name="Klosterman S.J."/>
            <person name="Derevnina L."/>
            <person name="Martin F."/>
            <person name="Koike S."/>
            <person name="Reyes Chin-Wo S."/>
            <person name="Mou B."/>
            <person name="Michelmore R."/>
        </authorList>
    </citation>
    <scope>NUCLEOTIDE SEQUENCE [LARGE SCALE GENOMIC DNA]</scope>
    <source>
        <strain evidence="1 2">R13</strain>
    </source>
</reference>
<dbReference type="AlphaFoldDB" id="A0A425CP70"/>
<protein>
    <submittedName>
        <fullName evidence="1">Uncharacterized protein</fullName>
    </submittedName>
</protein>
<gene>
    <name evidence="1" type="ORF">DD237_008198</name>
</gene>
<evidence type="ECO:0000313" key="2">
    <source>
        <dbReference type="Proteomes" id="UP000286097"/>
    </source>
</evidence>
<evidence type="ECO:0000313" key="1">
    <source>
        <dbReference type="EMBL" id="RQM18774.1"/>
    </source>
</evidence>
<dbReference type="Proteomes" id="UP000286097">
    <property type="component" value="Unassembled WGS sequence"/>
</dbReference>
<dbReference type="VEuPathDB" id="FungiDB:DD237_008198"/>